<keyword evidence="3" id="KW-1185">Reference proteome</keyword>
<organism evidence="2 3">
    <name type="scientific">Pleurodeles waltl</name>
    <name type="common">Iberian ribbed newt</name>
    <dbReference type="NCBI Taxonomy" id="8319"/>
    <lineage>
        <taxon>Eukaryota</taxon>
        <taxon>Metazoa</taxon>
        <taxon>Chordata</taxon>
        <taxon>Craniata</taxon>
        <taxon>Vertebrata</taxon>
        <taxon>Euteleostomi</taxon>
        <taxon>Amphibia</taxon>
        <taxon>Batrachia</taxon>
        <taxon>Caudata</taxon>
        <taxon>Salamandroidea</taxon>
        <taxon>Salamandridae</taxon>
        <taxon>Pleurodelinae</taxon>
        <taxon>Pleurodeles</taxon>
    </lineage>
</organism>
<gene>
    <name evidence="2" type="ORF">NDU88_000754</name>
</gene>
<dbReference type="EMBL" id="JANPWB010000012">
    <property type="protein sequence ID" value="KAJ1112490.1"/>
    <property type="molecule type" value="Genomic_DNA"/>
</dbReference>
<dbReference type="Proteomes" id="UP001066276">
    <property type="component" value="Chromosome 8"/>
</dbReference>
<evidence type="ECO:0000313" key="3">
    <source>
        <dbReference type="Proteomes" id="UP001066276"/>
    </source>
</evidence>
<feature type="region of interest" description="Disordered" evidence="1">
    <location>
        <begin position="1"/>
        <end position="24"/>
    </location>
</feature>
<comment type="caution">
    <text evidence="2">The sequence shown here is derived from an EMBL/GenBank/DDBJ whole genome shotgun (WGS) entry which is preliminary data.</text>
</comment>
<evidence type="ECO:0000256" key="1">
    <source>
        <dbReference type="SAM" id="MobiDB-lite"/>
    </source>
</evidence>
<sequence length="102" mass="10990">MQCDHTDVHERRISRPDLNMASTRDSVGLVRRRGAEQLSAAAAAVDVPSLSLPESTVALPGGERATEPGGGRRHHVWAAENHLLRRELQAGAAAIGLRQHES</sequence>
<name>A0AAV7NI49_PLEWA</name>
<evidence type="ECO:0000313" key="2">
    <source>
        <dbReference type="EMBL" id="KAJ1112490.1"/>
    </source>
</evidence>
<accession>A0AAV7NI49</accession>
<proteinExistence type="predicted"/>
<reference evidence="2" key="1">
    <citation type="journal article" date="2022" name="bioRxiv">
        <title>Sequencing and chromosome-scale assembly of the giantPleurodeles waltlgenome.</title>
        <authorList>
            <person name="Brown T."/>
            <person name="Elewa A."/>
            <person name="Iarovenko S."/>
            <person name="Subramanian E."/>
            <person name="Araus A.J."/>
            <person name="Petzold A."/>
            <person name="Susuki M."/>
            <person name="Suzuki K.-i.T."/>
            <person name="Hayashi T."/>
            <person name="Toyoda A."/>
            <person name="Oliveira C."/>
            <person name="Osipova E."/>
            <person name="Leigh N.D."/>
            <person name="Simon A."/>
            <person name="Yun M.H."/>
        </authorList>
    </citation>
    <scope>NUCLEOTIDE SEQUENCE</scope>
    <source>
        <strain evidence="2">20211129_DDA</strain>
        <tissue evidence="2">Liver</tissue>
    </source>
</reference>
<protein>
    <submittedName>
        <fullName evidence="2">Uncharacterized protein</fullName>
    </submittedName>
</protein>
<feature type="compositionally biased region" description="Basic and acidic residues" evidence="1">
    <location>
        <begin position="1"/>
        <end position="15"/>
    </location>
</feature>
<feature type="region of interest" description="Disordered" evidence="1">
    <location>
        <begin position="53"/>
        <end position="72"/>
    </location>
</feature>
<dbReference type="AlphaFoldDB" id="A0AAV7NI49"/>